<dbReference type="EMBL" id="CATNWA010019744">
    <property type="protein sequence ID" value="CAI9614783.1"/>
    <property type="molecule type" value="Genomic_DNA"/>
</dbReference>
<name>A0ABN9H205_9NEOB</name>
<evidence type="ECO:0000313" key="2">
    <source>
        <dbReference type="Proteomes" id="UP001162483"/>
    </source>
</evidence>
<organism evidence="1 2">
    <name type="scientific">Staurois parvus</name>
    <dbReference type="NCBI Taxonomy" id="386267"/>
    <lineage>
        <taxon>Eukaryota</taxon>
        <taxon>Metazoa</taxon>
        <taxon>Chordata</taxon>
        <taxon>Craniata</taxon>
        <taxon>Vertebrata</taxon>
        <taxon>Euteleostomi</taxon>
        <taxon>Amphibia</taxon>
        <taxon>Batrachia</taxon>
        <taxon>Anura</taxon>
        <taxon>Neobatrachia</taxon>
        <taxon>Ranoidea</taxon>
        <taxon>Ranidae</taxon>
        <taxon>Staurois</taxon>
    </lineage>
</organism>
<accession>A0ABN9H205</accession>
<comment type="caution">
    <text evidence="1">The sequence shown here is derived from an EMBL/GenBank/DDBJ whole genome shotgun (WGS) entry which is preliminary data.</text>
</comment>
<reference evidence="1" key="1">
    <citation type="submission" date="2023-05" db="EMBL/GenBank/DDBJ databases">
        <authorList>
            <person name="Stuckert A."/>
        </authorList>
    </citation>
    <scope>NUCLEOTIDE SEQUENCE</scope>
</reference>
<gene>
    <name evidence="1" type="ORF">SPARVUS_LOCUS15130838</name>
</gene>
<dbReference type="Proteomes" id="UP001162483">
    <property type="component" value="Unassembled WGS sequence"/>
</dbReference>
<proteinExistence type="predicted"/>
<dbReference type="Gene3D" id="1.25.40.10">
    <property type="entry name" value="Tetratricopeptide repeat domain"/>
    <property type="match status" value="1"/>
</dbReference>
<dbReference type="InterPro" id="IPR011990">
    <property type="entry name" value="TPR-like_helical_dom_sf"/>
</dbReference>
<sequence>MRGDLASLEEMEAITTRSSVRLNYLDTQYINTKLLAHFTNKNFDEATSMIESLCIEKNPQLPLYYLLIRLMQNNMSEAIEKASIVLERLSNQFSVYHPVTDLFFAYLKLRKVEEANHLLQRCSAILEQVEFLCQHVSNRAYGGQKQHVCR</sequence>
<evidence type="ECO:0000313" key="1">
    <source>
        <dbReference type="EMBL" id="CAI9614783.1"/>
    </source>
</evidence>
<keyword evidence="2" id="KW-1185">Reference proteome</keyword>
<protein>
    <submittedName>
        <fullName evidence="1">Uncharacterized protein</fullName>
    </submittedName>
</protein>